<dbReference type="Proteomes" id="UP001187415">
    <property type="component" value="Unassembled WGS sequence"/>
</dbReference>
<organism evidence="1 2">
    <name type="scientific">Channa striata</name>
    <name type="common">Snakehead murrel</name>
    <name type="synonym">Ophicephalus striatus</name>
    <dbReference type="NCBI Taxonomy" id="64152"/>
    <lineage>
        <taxon>Eukaryota</taxon>
        <taxon>Metazoa</taxon>
        <taxon>Chordata</taxon>
        <taxon>Craniata</taxon>
        <taxon>Vertebrata</taxon>
        <taxon>Euteleostomi</taxon>
        <taxon>Actinopterygii</taxon>
        <taxon>Neopterygii</taxon>
        <taxon>Teleostei</taxon>
        <taxon>Neoteleostei</taxon>
        <taxon>Acanthomorphata</taxon>
        <taxon>Anabantaria</taxon>
        <taxon>Anabantiformes</taxon>
        <taxon>Channoidei</taxon>
        <taxon>Channidae</taxon>
        <taxon>Channa</taxon>
    </lineage>
</organism>
<gene>
    <name evidence="1" type="ORF">Q5P01_007318</name>
</gene>
<reference evidence="1" key="1">
    <citation type="submission" date="2023-07" db="EMBL/GenBank/DDBJ databases">
        <title>Chromosome-level Genome Assembly of Striped Snakehead (Channa striata).</title>
        <authorList>
            <person name="Liu H."/>
        </authorList>
    </citation>
    <scope>NUCLEOTIDE SEQUENCE</scope>
    <source>
        <strain evidence="1">Gz</strain>
        <tissue evidence="1">Muscle</tissue>
    </source>
</reference>
<sequence length="130" mass="14322">MFCSAGFSSEDRLKNYSTMRFSLSYFCDSTALPFVPPCQVQSLGRRAVKGTLFPPAADREPLQHTGGAEKETLCVCMRTEGREMAIDPNEGDGSGEGPTMCTSAFHNISAFSDLTIKVATRNQEQYYTWA</sequence>
<evidence type="ECO:0000313" key="2">
    <source>
        <dbReference type="Proteomes" id="UP001187415"/>
    </source>
</evidence>
<name>A0AA88N921_CHASR</name>
<dbReference type="EMBL" id="JAUPFM010000005">
    <property type="protein sequence ID" value="KAK2851042.1"/>
    <property type="molecule type" value="Genomic_DNA"/>
</dbReference>
<comment type="caution">
    <text evidence="1">The sequence shown here is derived from an EMBL/GenBank/DDBJ whole genome shotgun (WGS) entry which is preliminary data.</text>
</comment>
<keyword evidence="2" id="KW-1185">Reference proteome</keyword>
<proteinExistence type="predicted"/>
<accession>A0AA88N921</accession>
<evidence type="ECO:0000313" key="1">
    <source>
        <dbReference type="EMBL" id="KAK2851042.1"/>
    </source>
</evidence>
<protein>
    <submittedName>
        <fullName evidence="1">Uncharacterized protein</fullName>
    </submittedName>
</protein>
<dbReference type="AlphaFoldDB" id="A0AA88N921"/>